<organism evidence="9 10">
    <name type="scientific">Homarus americanus</name>
    <name type="common">American lobster</name>
    <dbReference type="NCBI Taxonomy" id="6706"/>
    <lineage>
        <taxon>Eukaryota</taxon>
        <taxon>Metazoa</taxon>
        <taxon>Ecdysozoa</taxon>
        <taxon>Arthropoda</taxon>
        <taxon>Crustacea</taxon>
        <taxon>Multicrustacea</taxon>
        <taxon>Malacostraca</taxon>
        <taxon>Eumalacostraca</taxon>
        <taxon>Eucarida</taxon>
        <taxon>Decapoda</taxon>
        <taxon>Pleocyemata</taxon>
        <taxon>Astacidea</taxon>
        <taxon>Nephropoidea</taxon>
        <taxon>Nephropidae</taxon>
        <taxon>Homarus</taxon>
    </lineage>
</organism>
<dbReference type="GO" id="GO:0005509">
    <property type="term" value="F:calcium ion binding"/>
    <property type="evidence" value="ECO:0007669"/>
    <property type="project" value="InterPro"/>
</dbReference>
<dbReference type="PANTHER" id="PTHR10502">
    <property type="entry name" value="ANNEXIN"/>
    <property type="match status" value="1"/>
</dbReference>
<dbReference type="InterPro" id="IPR018502">
    <property type="entry name" value="Annexin_repeat"/>
</dbReference>
<dbReference type="GO" id="GO:0005634">
    <property type="term" value="C:nucleus"/>
    <property type="evidence" value="ECO:0007669"/>
    <property type="project" value="TreeGrafter"/>
</dbReference>
<comment type="domain">
    <text evidence="7">A pair of annexin repeats may form one binding site for calcium and phospholipid.</text>
</comment>
<dbReference type="InterPro" id="IPR018252">
    <property type="entry name" value="Annexin_repeat_CS"/>
</dbReference>
<dbReference type="Pfam" id="PF00191">
    <property type="entry name" value="Annexin"/>
    <property type="match status" value="4"/>
</dbReference>
<dbReference type="GO" id="GO:0001786">
    <property type="term" value="F:phosphatidylserine binding"/>
    <property type="evidence" value="ECO:0007669"/>
    <property type="project" value="TreeGrafter"/>
</dbReference>
<keyword evidence="6 7" id="KW-0111">Calcium/phospholipid-binding</keyword>
<evidence type="ECO:0000313" key="9">
    <source>
        <dbReference type="EMBL" id="KAG7166197.1"/>
    </source>
</evidence>
<dbReference type="FunFam" id="1.10.220.10:FF:000005">
    <property type="entry name" value="Annexin"/>
    <property type="match status" value="1"/>
</dbReference>
<feature type="region of interest" description="Disordered" evidence="8">
    <location>
        <begin position="177"/>
        <end position="297"/>
    </location>
</feature>
<dbReference type="GO" id="GO:0012506">
    <property type="term" value="C:vesicle membrane"/>
    <property type="evidence" value="ECO:0007669"/>
    <property type="project" value="TreeGrafter"/>
</dbReference>
<dbReference type="FunFam" id="1.10.220.10:FF:000003">
    <property type="entry name" value="Annexin"/>
    <property type="match status" value="1"/>
</dbReference>
<dbReference type="PROSITE" id="PS00223">
    <property type="entry name" value="ANNEXIN_1"/>
    <property type="match status" value="1"/>
</dbReference>
<protein>
    <recommendedName>
        <fullName evidence="7">Annexin</fullName>
    </recommendedName>
</protein>
<evidence type="ECO:0000256" key="5">
    <source>
        <dbReference type="ARBA" id="ARBA00023216"/>
    </source>
</evidence>
<dbReference type="Proteomes" id="UP000747542">
    <property type="component" value="Unassembled WGS sequence"/>
</dbReference>
<dbReference type="PANTHER" id="PTHR10502:SF102">
    <property type="entry name" value="ANNEXIN B11"/>
    <property type="match status" value="1"/>
</dbReference>
<evidence type="ECO:0000256" key="4">
    <source>
        <dbReference type="ARBA" id="ARBA00022837"/>
    </source>
</evidence>
<dbReference type="FunFam" id="1.10.220.10:FF:000002">
    <property type="entry name" value="Annexin"/>
    <property type="match status" value="1"/>
</dbReference>
<dbReference type="InterPro" id="IPR037104">
    <property type="entry name" value="Annexin_sf"/>
</dbReference>
<dbReference type="SUPFAM" id="SSF47874">
    <property type="entry name" value="Annexin"/>
    <property type="match status" value="1"/>
</dbReference>
<comment type="caution">
    <text evidence="9">The sequence shown here is derived from an EMBL/GenBank/DDBJ whole genome shotgun (WGS) entry which is preliminary data.</text>
</comment>
<evidence type="ECO:0000256" key="6">
    <source>
        <dbReference type="ARBA" id="ARBA00023302"/>
    </source>
</evidence>
<feature type="compositionally biased region" description="Polar residues" evidence="8">
    <location>
        <begin position="279"/>
        <end position="292"/>
    </location>
</feature>
<keyword evidence="5 7" id="KW-0041">Annexin</keyword>
<dbReference type="PRINTS" id="PR00196">
    <property type="entry name" value="ANNEXIN"/>
</dbReference>
<accession>A0A8J5JYG9</accession>
<dbReference type="AlphaFoldDB" id="A0A8J5JYG9"/>
<evidence type="ECO:0000313" key="10">
    <source>
        <dbReference type="Proteomes" id="UP000747542"/>
    </source>
</evidence>
<keyword evidence="10" id="KW-1185">Reference proteome</keyword>
<dbReference type="PROSITE" id="PS51897">
    <property type="entry name" value="ANNEXIN_2"/>
    <property type="match status" value="4"/>
</dbReference>
<dbReference type="Gene3D" id="1.10.220.10">
    <property type="entry name" value="Annexin"/>
    <property type="match status" value="4"/>
</dbReference>
<evidence type="ECO:0000256" key="2">
    <source>
        <dbReference type="ARBA" id="ARBA00022553"/>
    </source>
</evidence>
<keyword evidence="3 7" id="KW-0677">Repeat</keyword>
<keyword evidence="2" id="KW-0597">Phosphoprotein</keyword>
<sequence>MGETQRGGGFVLVFELVGVVPEPSFLIPSYTAKESWPREEATPCTPRPLVTPGTIRQRLGLRPTRLRPTHLLQELLLTRLPKVGLTNRRLDSPSTRLHRGLHRIHLHQGHPRIHLHQGHPSTHLHRGRLSTHLHQGRPSTTWTGGFPVPTCTGASQYPPAPGASLIPTCTGASQYPPAPGASQYPPAPGASQYPPAPGASQYPPAPGASQYPPAPGASQYPPASGAPGTSPYPPAGGNPYPGAGGSPYPGSGAAPYSQAGVGGQPPVAGYPGITPAHHTAQQATQMNVSHSAAPTGGRILPYTEIPTVKSSPHFDPSSDASLLRKAMKGFGTDEAAIINVLSHRTSAERQQIMLKYQQAYGREEEKGDDTKKNLTGDLIKDLKGELSGKFEDGIIALMTPLPLYLAHELQAAMSGIGTNERTLVEILCTRDNASLLEIKNTYQHHYRKRLEEALCGDVSGDFRRLLISMCACSRDERNHDPALANTLAQQLYKAGEGKMGTDEGEFNRILSSYSYPLLRCVFEEYAKIKGKSFGDALDSELSGDLKIGMKAVYYTIQNRAGYFAKALHDTMAGMGTNDRALIRLVVSRAEIDMGNIKQEYQKLYNKPLEKDIQGDTSGDYKKLLLALIGA</sequence>
<dbReference type="GO" id="GO:0005886">
    <property type="term" value="C:plasma membrane"/>
    <property type="evidence" value="ECO:0007669"/>
    <property type="project" value="TreeGrafter"/>
</dbReference>
<reference evidence="9" key="1">
    <citation type="journal article" date="2021" name="Sci. Adv.">
        <title>The American lobster genome reveals insights on longevity, neural, and immune adaptations.</title>
        <authorList>
            <person name="Polinski J.M."/>
            <person name="Zimin A.V."/>
            <person name="Clark K.F."/>
            <person name="Kohn A.B."/>
            <person name="Sadowski N."/>
            <person name="Timp W."/>
            <person name="Ptitsyn A."/>
            <person name="Khanna P."/>
            <person name="Romanova D.Y."/>
            <person name="Williams P."/>
            <person name="Greenwood S.J."/>
            <person name="Moroz L.L."/>
            <person name="Walt D.R."/>
            <person name="Bodnar A.G."/>
        </authorList>
    </citation>
    <scope>NUCLEOTIDE SEQUENCE</scope>
    <source>
        <strain evidence="9">GMGI-L3</strain>
    </source>
</reference>
<dbReference type="FunFam" id="1.10.220.10:FF:000001">
    <property type="entry name" value="Annexin"/>
    <property type="match status" value="1"/>
</dbReference>
<name>A0A8J5JYG9_HOMAM</name>
<evidence type="ECO:0000256" key="3">
    <source>
        <dbReference type="ARBA" id="ARBA00022737"/>
    </source>
</evidence>
<dbReference type="EMBL" id="JAHLQT010022636">
    <property type="protein sequence ID" value="KAG7166197.1"/>
    <property type="molecule type" value="Genomic_DNA"/>
</dbReference>
<proteinExistence type="inferred from homology"/>
<feature type="compositionally biased region" description="Low complexity" evidence="8">
    <location>
        <begin position="248"/>
        <end position="257"/>
    </location>
</feature>
<evidence type="ECO:0000256" key="8">
    <source>
        <dbReference type="SAM" id="MobiDB-lite"/>
    </source>
</evidence>
<gene>
    <name evidence="9" type="primary">ANXA11-L</name>
    <name evidence="9" type="ORF">Hamer_G011019</name>
</gene>
<keyword evidence="4 7" id="KW-0106">Calcium</keyword>
<dbReference type="SMART" id="SM00335">
    <property type="entry name" value="ANX"/>
    <property type="match status" value="4"/>
</dbReference>
<dbReference type="GO" id="GO:0005544">
    <property type="term" value="F:calcium-dependent phospholipid binding"/>
    <property type="evidence" value="ECO:0007669"/>
    <property type="project" value="UniProtKB-KW"/>
</dbReference>
<comment type="similarity">
    <text evidence="1 7">Belongs to the annexin family.</text>
</comment>
<dbReference type="InterPro" id="IPR001464">
    <property type="entry name" value="Annexin"/>
</dbReference>
<evidence type="ECO:0000256" key="1">
    <source>
        <dbReference type="ARBA" id="ARBA00007831"/>
    </source>
</evidence>
<evidence type="ECO:0000256" key="7">
    <source>
        <dbReference type="RuleBase" id="RU003540"/>
    </source>
</evidence>
<dbReference type="GO" id="GO:0005737">
    <property type="term" value="C:cytoplasm"/>
    <property type="evidence" value="ECO:0007669"/>
    <property type="project" value="TreeGrafter"/>
</dbReference>